<feature type="compositionally biased region" description="Basic and acidic residues" evidence="1">
    <location>
        <begin position="116"/>
        <end position="126"/>
    </location>
</feature>
<protein>
    <submittedName>
        <fullName evidence="2">Uncharacterized protein</fullName>
    </submittedName>
</protein>
<evidence type="ECO:0000313" key="2">
    <source>
        <dbReference type="EMBL" id="WPH03999.1"/>
    </source>
</evidence>
<reference evidence="2 3" key="1">
    <citation type="submission" date="2023-11" db="EMBL/GenBank/DDBJ databases">
        <title>An acidophilic fungus is an integral part of prey digestion in a carnivorous sundew plant.</title>
        <authorList>
            <person name="Tsai I.J."/>
        </authorList>
    </citation>
    <scope>NUCLEOTIDE SEQUENCE [LARGE SCALE GENOMIC DNA]</scope>
    <source>
        <strain evidence="2">169a</strain>
    </source>
</reference>
<accession>A0AAQ3M9P5</accession>
<feature type="region of interest" description="Disordered" evidence="1">
    <location>
        <begin position="99"/>
        <end position="126"/>
    </location>
</feature>
<feature type="compositionally biased region" description="Polar residues" evidence="1">
    <location>
        <begin position="52"/>
        <end position="62"/>
    </location>
</feature>
<dbReference type="AlphaFoldDB" id="A0AAQ3M9P5"/>
<proteinExistence type="predicted"/>
<dbReference type="Proteomes" id="UP001303373">
    <property type="component" value="Chromosome 12"/>
</dbReference>
<sequence>MSRAYAAFGVVGACVVGYLTAVSTLRPEFERIAEEREGKFQNSHETTEINKSDSVSSRSNPNDRAISEAMGQDFKEASEQLKKSGFGWGFRALWNGENPFPDKKGPKLPKSVAEAAKIDADSKKDG</sequence>
<organism evidence="2 3">
    <name type="scientific">Acrodontium crateriforme</name>
    <dbReference type="NCBI Taxonomy" id="150365"/>
    <lineage>
        <taxon>Eukaryota</taxon>
        <taxon>Fungi</taxon>
        <taxon>Dikarya</taxon>
        <taxon>Ascomycota</taxon>
        <taxon>Pezizomycotina</taxon>
        <taxon>Dothideomycetes</taxon>
        <taxon>Dothideomycetidae</taxon>
        <taxon>Mycosphaerellales</taxon>
        <taxon>Teratosphaeriaceae</taxon>
        <taxon>Acrodontium</taxon>
    </lineage>
</organism>
<name>A0AAQ3M9P5_9PEZI</name>
<gene>
    <name evidence="2" type="ORF">R9X50_00688300</name>
</gene>
<dbReference type="EMBL" id="CP138591">
    <property type="protein sequence ID" value="WPH03999.1"/>
    <property type="molecule type" value="Genomic_DNA"/>
</dbReference>
<evidence type="ECO:0000313" key="3">
    <source>
        <dbReference type="Proteomes" id="UP001303373"/>
    </source>
</evidence>
<evidence type="ECO:0000256" key="1">
    <source>
        <dbReference type="SAM" id="MobiDB-lite"/>
    </source>
</evidence>
<feature type="region of interest" description="Disordered" evidence="1">
    <location>
        <begin position="36"/>
        <end position="73"/>
    </location>
</feature>
<keyword evidence="3" id="KW-1185">Reference proteome</keyword>